<evidence type="ECO:0000256" key="4">
    <source>
        <dbReference type="ARBA" id="ARBA00023136"/>
    </source>
</evidence>
<dbReference type="GO" id="GO:0005385">
    <property type="term" value="F:zinc ion transmembrane transporter activity"/>
    <property type="evidence" value="ECO:0007669"/>
    <property type="project" value="TreeGrafter"/>
</dbReference>
<evidence type="ECO:0000256" key="1">
    <source>
        <dbReference type="ARBA" id="ARBA00004141"/>
    </source>
</evidence>
<feature type="transmembrane region" description="Helical" evidence="6">
    <location>
        <begin position="799"/>
        <end position="822"/>
    </location>
</feature>
<feature type="compositionally biased region" description="Basic and acidic residues" evidence="5">
    <location>
        <begin position="333"/>
        <end position="395"/>
    </location>
</feature>
<dbReference type="Pfam" id="PF02535">
    <property type="entry name" value="Zip"/>
    <property type="match status" value="2"/>
</dbReference>
<dbReference type="GeneID" id="108677899"/>
<feature type="compositionally biased region" description="Polar residues" evidence="5">
    <location>
        <begin position="396"/>
        <end position="412"/>
    </location>
</feature>
<feature type="region of interest" description="Disordered" evidence="5">
    <location>
        <begin position="243"/>
        <end position="268"/>
    </location>
</feature>
<feature type="region of interest" description="Disordered" evidence="5">
    <location>
        <begin position="333"/>
        <end position="415"/>
    </location>
</feature>
<dbReference type="GO" id="GO:0005886">
    <property type="term" value="C:plasma membrane"/>
    <property type="evidence" value="ECO:0007669"/>
    <property type="project" value="TreeGrafter"/>
</dbReference>
<feature type="region of interest" description="Disordered" evidence="5">
    <location>
        <begin position="162"/>
        <end position="183"/>
    </location>
</feature>
<dbReference type="InterPro" id="IPR003689">
    <property type="entry name" value="ZIP"/>
</dbReference>
<feature type="transmembrane region" description="Helical" evidence="6">
    <location>
        <begin position="53"/>
        <end position="75"/>
    </location>
</feature>
<feature type="transmembrane region" description="Helical" evidence="6">
    <location>
        <begin position="763"/>
        <end position="787"/>
    </location>
</feature>
<dbReference type="PANTHER" id="PTHR11040:SF203">
    <property type="entry name" value="FI18611P1-RELATED"/>
    <property type="match status" value="1"/>
</dbReference>
<feature type="compositionally biased region" description="Basic and acidic residues" evidence="5">
    <location>
        <begin position="162"/>
        <end position="180"/>
    </location>
</feature>
<keyword evidence="2 6" id="KW-0812">Transmembrane</keyword>
<feature type="transmembrane region" description="Helical" evidence="6">
    <location>
        <begin position="707"/>
        <end position="728"/>
    </location>
</feature>
<dbReference type="Proteomes" id="UP000694843">
    <property type="component" value="Unplaced"/>
</dbReference>
<feature type="transmembrane region" description="Helical" evidence="6">
    <location>
        <begin position="556"/>
        <end position="573"/>
    </location>
</feature>
<feature type="region of interest" description="Disordered" evidence="5">
    <location>
        <begin position="631"/>
        <end position="656"/>
    </location>
</feature>
<feature type="transmembrane region" description="Helical" evidence="6">
    <location>
        <begin position="734"/>
        <end position="756"/>
    </location>
</feature>
<feature type="compositionally biased region" description="Basic and acidic residues" evidence="5">
    <location>
        <begin position="457"/>
        <end position="466"/>
    </location>
</feature>
<feature type="compositionally biased region" description="Polar residues" evidence="5">
    <location>
        <begin position="631"/>
        <end position="643"/>
    </location>
</feature>
<feature type="transmembrane region" description="Helical" evidence="6">
    <location>
        <begin position="834"/>
        <end position="854"/>
    </location>
</feature>
<dbReference type="RefSeq" id="XP_018021692.1">
    <property type="nucleotide sequence ID" value="XM_018166203.2"/>
</dbReference>
<comment type="subcellular location">
    <subcellularLocation>
        <location evidence="1">Membrane</location>
        <topology evidence="1">Multi-pass membrane protein</topology>
    </subcellularLocation>
</comment>
<feature type="compositionally biased region" description="Basic and acidic residues" evidence="5">
    <location>
        <begin position="243"/>
        <end position="265"/>
    </location>
</feature>
<dbReference type="OrthoDB" id="448280at2759"/>
<evidence type="ECO:0000256" key="5">
    <source>
        <dbReference type="SAM" id="MobiDB-lite"/>
    </source>
</evidence>
<evidence type="ECO:0000256" key="2">
    <source>
        <dbReference type="ARBA" id="ARBA00022692"/>
    </source>
</evidence>
<reference evidence="8" key="1">
    <citation type="submission" date="2025-08" db="UniProtKB">
        <authorList>
            <consortium name="RefSeq"/>
        </authorList>
    </citation>
    <scope>IDENTIFICATION</scope>
    <source>
        <tissue evidence="8">Whole organism</tissue>
    </source>
</reference>
<evidence type="ECO:0000313" key="7">
    <source>
        <dbReference type="Proteomes" id="UP000694843"/>
    </source>
</evidence>
<feature type="transmembrane region" description="Helical" evidence="6">
    <location>
        <begin position="6"/>
        <end position="26"/>
    </location>
</feature>
<feature type="compositionally biased region" description="Basic and acidic residues" evidence="5">
    <location>
        <begin position="473"/>
        <end position="485"/>
    </location>
</feature>
<organism evidence="7 8">
    <name type="scientific">Hyalella azteca</name>
    <name type="common">Amphipod</name>
    <dbReference type="NCBI Taxonomy" id="294128"/>
    <lineage>
        <taxon>Eukaryota</taxon>
        <taxon>Metazoa</taxon>
        <taxon>Ecdysozoa</taxon>
        <taxon>Arthropoda</taxon>
        <taxon>Crustacea</taxon>
        <taxon>Multicrustacea</taxon>
        <taxon>Malacostraca</taxon>
        <taxon>Eumalacostraca</taxon>
        <taxon>Peracarida</taxon>
        <taxon>Amphipoda</taxon>
        <taxon>Senticaudata</taxon>
        <taxon>Talitrida</taxon>
        <taxon>Talitroidea</taxon>
        <taxon>Hyalellidae</taxon>
        <taxon>Hyalella</taxon>
    </lineage>
</organism>
<gene>
    <name evidence="8" type="primary">LOC108677899</name>
</gene>
<dbReference type="KEGG" id="hazt:108677899"/>
<evidence type="ECO:0000313" key="8">
    <source>
        <dbReference type="RefSeq" id="XP_018021692.1"/>
    </source>
</evidence>
<feature type="region of interest" description="Disordered" evidence="5">
    <location>
        <begin position="457"/>
        <end position="501"/>
    </location>
</feature>
<keyword evidence="7" id="KW-1185">Reference proteome</keyword>
<sequence length="860" mass="94910">MDLLTVKLLSMLLLGLLSLFFGLIPLKIQKKLMKTNDAKSAETQQKQRRRRDLAVSCLLCFGAGVLLATVFLHMLPETRENIEAINAKIAKSKHSHEALHDHGDHNHEALHGDHNHDHELSHAHNDHAHEDHAHKDHVHEDHAHENITMNHGYANNSEVHHAHADHDHGDHGHEEGKHATEGPSRIKNMKANLESEKKNIHVHKRSVDAAGITHDKSNPITTVGIAATTENVHLHHTDHDHIGNVHGSLHDSHDHGAHHHEHEDNESISVVFPPVVPSQEREGLIESVTENAAEGSGGTDPILIKNLLEVHKDNNRSFATGEANKVLHDAHDHAGHLHHDNDDTHAHGEVNSVDKHGHGNASHELDNSTHDHNHHHDINYDNHSTHNHDHDHADSETQSNPVLNQTDTSMKTKASRNELNDRNAQVHDHAGHIHDHTGHIHDHTGHIHDHAGHIHDHTGHSHDHAGHTVTHGPYDRTHTNLEHDQNSPLTNDSPHSTEGDHKHDIVLNLNQQNSNAAIQKLMEPMPANNSDNTSSNVPDKAHVHEEHDHADDGHSYPLAELFICIGFFFVYIIEEIIHKVVFRTHSHATSKKASSEDDSMVLKNRFSDANKLPPITNGTYRSRSLSNVAENGQVGSSDLSNGGNLPPKDSWATTGVDNPSFIAENDGDMTMQMSRPSVTPSTAGHGHSHMVDMSSLKARDWVNNLRSLIIVLALSFHAVFEGLAVGLQQNVADVWYLFYAIAAHKFVIAFCVGLELISGGTKLVLTVVYMITFAMVTPLGIAIGIVVTEGIGSPNSLSHLWTVTVLQGMAGGTILYVTFCEVLERERNRKNGRFSKLAALIVGFATMALIQLVGGHKHTH</sequence>
<protein>
    <submittedName>
        <fullName evidence="8">GATA zinc finger domain-containing protein 14-like isoform X1</fullName>
    </submittedName>
</protein>
<feature type="region of interest" description="Disordered" evidence="5">
    <location>
        <begin position="94"/>
        <end position="120"/>
    </location>
</feature>
<name>A0A8B7P748_HYAAZ</name>
<evidence type="ECO:0000256" key="3">
    <source>
        <dbReference type="ARBA" id="ARBA00022989"/>
    </source>
</evidence>
<keyword evidence="4 6" id="KW-0472">Membrane</keyword>
<dbReference type="AlphaFoldDB" id="A0A8B7P748"/>
<keyword evidence="3 6" id="KW-1133">Transmembrane helix</keyword>
<evidence type="ECO:0000256" key="6">
    <source>
        <dbReference type="SAM" id="Phobius"/>
    </source>
</evidence>
<dbReference type="PANTHER" id="PTHR11040">
    <property type="entry name" value="ZINC/IRON TRANSPORTER"/>
    <property type="match status" value="1"/>
</dbReference>
<proteinExistence type="predicted"/>
<feature type="compositionally biased region" description="Basic and acidic residues" evidence="5">
    <location>
        <begin position="95"/>
        <end position="120"/>
    </location>
</feature>
<accession>A0A8B7P748</accession>